<dbReference type="Pfam" id="PF03591">
    <property type="entry name" value="AzlC"/>
    <property type="match status" value="1"/>
</dbReference>
<evidence type="ECO:0000256" key="7">
    <source>
        <dbReference type="ARBA" id="ARBA00023136"/>
    </source>
</evidence>
<dbReference type="GO" id="GO:1903785">
    <property type="term" value="P:L-valine transmembrane transport"/>
    <property type="evidence" value="ECO:0007669"/>
    <property type="project" value="TreeGrafter"/>
</dbReference>
<feature type="transmembrane region" description="Helical" evidence="8">
    <location>
        <begin position="21"/>
        <end position="53"/>
    </location>
</feature>
<proteinExistence type="inferred from homology"/>
<keyword evidence="6 8" id="KW-1133">Transmembrane helix</keyword>
<comment type="subcellular location">
    <subcellularLocation>
        <location evidence="1">Cell membrane</location>
        <topology evidence="1">Multi-pass membrane protein</topology>
    </subcellularLocation>
</comment>
<dbReference type="RefSeq" id="WP_126761321.1">
    <property type="nucleotide sequence ID" value="NZ_CP116507.1"/>
</dbReference>
<keyword evidence="4" id="KW-1003">Cell membrane</keyword>
<dbReference type="EMBL" id="CP116507">
    <property type="protein sequence ID" value="WCG22073.1"/>
    <property type="molecule type" value="Genomic_DNA"/>
</dbReference>
<feature type="transmembrane region" description="Helical" evidence="8">
    <location>
        <begin position="164"/>
        <end position="181"/>
    </location>
</feature>
<evidence type="ECO:0000256" key="2">
    <source>
        <dbReference type="ARBA" id="ARBA00010735"/>
    </source>
</evidence>
<dbReference type="InterPro" id="IPR011606">
    <property type="entry name" value="Brnchd-chn_aa_trnsp_permease"/>
</dbReference>
<evidence type="ECO:0000256" key="5">
    <source>
        <dbReference type="ARBA" id="ARBA00022692"/>
    </source>
</evidence>
<dbReference type="Proteomes" id="UP001179600">
    <property type="component" value="Chromosome"/>
</dbReference>
<evidence type="ECO:0000313" key="10">
    <source>
        <dbReference type="Proteomes" id="UP001179600"/>
    </source>
</evidence>
<evidence type="ECO:0000256" key="8">
    <source>
        <dbReference type="SAM" id="Phobius"/>
    </source>
</evidence>
<protein>
    <submittedName>
        <fullName evidence="9">AzlC family ABC transporter permease</fullName>
    </submittedName>
</protein>
<reference evidence="9" key="1">
    <citation type="submission" date="2023-01" db="EMBL/GenBank/DDBJ databases">
        <title>Oxazolidinone resistance genes in florfenicol resistant enterococci from beef cattle and veal calves at slaughter.</title>
        <authorList>
            <person name="Biggel M."/>
        </authorList>
    </citation>
    <scope>NUCLEOTIDE SEQUENCE</scope>
    <source>
        <strain evidence="9">K204-1</strain>
    </source>
</reference>
<evidence type="ECO:0000256" key="6">
    <source>
        <dbReference type="ARBA" id="ARBA00022989"/>
    </source>
</evidence>
<evidence type="ECO:0000256" key="4">
    <source>
        <dbReference type="ARBA" id="ARBA00022475"/>
    </source>
</evidence>
<evidence type="ECO:0000256" key="1">
    <source>
        <dbReference type="ARBA" id="ARBA00004651"/>
    </source>
</evidence>
<organism evidence="9 10">
    <name type="scientific">Vagococcus lutrae</name>
    <dbReference type="NCBI Taxonomy" id="81947"/>
    <lineage>
        <taxon>Bacteria</taxon>
        <taxon>Bacillati</taxon>
        <taxon>Bacillota</taxon>
        <taxon>Bacilli</taxon>
        <taxon>Lactobacillales</taxon>
        <taxon>Enterococcaceae</taxon>
        <taxon>Vagococcus</taxon>
    </lineage>
</organism>
<keyword evidence="5 8" id="KW-0812">Transmembrane</keyword>
<feature type="transmembrane region" description="Helical" evidence="8">
    <location>
        <begin position="193"/>
        <end position="210"/>
    </location>
</feature>
<name>A0AAE9XLD4_9ENTE</name>
<comment type="similarity">
    <text evidence="2">Belongs to the AzlC family.</text>
</comment>
<dbReference type="PANTHER" id="PTHR34979">
    <property type="entry name" value="INNER MEMBRANE PROTEIN YGAZ"/>
    <property type="match status" value="1"/>
</dbReference>
<gene>
    <name evidence="9" type="ORF">PML95_06615</name>
</gene>
<feature type="transmembrane region" description="Helical" evidence="8">
    <location>
        <begin position="139"/>
        <end position="158"/>
    </location>
</feature>
<feature type="transmembrane region" description="Helical" evidence="8">
    <location>
        <begin position="59"/>
        <end position="81"/>
    </location>
</feature>
<dbReference type="AlphaFoldDB" id="A0AAE9XLD4"/>
<sequence length="237" mass="25257">MQKITQSYTFEDGVKACLPTVLGYVGIGLAAGIVGKGAGLSVLEVTLMSLLIYGGSSQFVISGLLLSGASLSSMVLATFLVNFRHLLMSLSVSFHFKEATLAHRVGIGSLLTDESYGVLMTAIQNKEAINTAWVHGLNIMAYITWVVSTAIGALLGSVIPNPEIFGLDFAITAMFIGLVTLQAESFMRVKRRATIIVIISVVVTFIVSQWLLSAEMSVIVATLIGCFMGVQVDESKN</sequence>
<dbReference type="GO" id="GO:0005886">
    <property type="term" value="C:plasma membrane"/>
    <property type="evidence" value="ECO:0007669"/>
    <property type="project" value="UniProtKB-SubCell"/>
</dbReference>
<evidence type="ECO:0000313" key="9">
    <source>
        <dbReference type="EMBL" id="WCG22073.1"/>
    </source>
</evidence>
<accession>A0AAE9XLD4</accession>
<keyword evidence="7 8" id="KW-0472">Membrane</keyword>
<evidence type="ECO:0000256" key="3">
    <source>
        <dbReference type="ARBA" id="ARBA00022448"/>
    </source>
</evidence>
<dbReference type="PANTHER" id="PTHR34979:SF1">
    <property type="entry name" value="INNER MEMBRANE PROTEIN YGAZ"/>
    <property type="match status" value="1"/>
</dbReference>
<keyword evidence="3" id="KW-0813">Transport</keyword>